<dbReference type="Pfam" id="PF00520">
    <property type="entry name" value="Ion_trans"/>
    <property type="match status" value="1"/>
</dbReference>
<dbReference type="InterPro" id="IPR003938">
    <property type="entry name" value="K_chnl_volt-dep_EAG/ELK/ERG"/>
</dbReference>
<dbReference type="PROSITE" id="PS50042">
    <property type="entry name" value="CNMP_BINDING_3"/>
    <property type="match status" value="1"/>
</dbReference>
<evidence type="ECO:0000256" key="1">
    <source>
        <dbReference type="ARBA" id="ARBA00004141"/>
    </source>
</evidence>
<keyword evidence="10" id="KW-0406">Ion transport</keyword>
<dbReference type="PANTHER" id="PTHR10217">
    <property type="entry name" value="VOLTAGE AND LIGAND GATED POTASSIUM CHANNEL"/>
    <property type="match status" value="1"/>
</dbReference>
<keyword evidence="4" id="KW-0597">Phosphoprotein</keyword>
<keyword evidence="8" id="KW-0630">Potassium</keyword>
<dbReference type="CDD" id="cd00038">
    <property type="entry name" value="CAP_ED"/>
    <property type="match status" value="1"/>
</dbReference>
<feature type="domain" description="Cyclic nucleotide-binding" evidence="15">
    <location>
        <begin position="385"/>
        <end position="470"/>
    </location>
</feature>
<keyword evidence="7" id="KW-0851">Voltage-gated channel</keyword>
<keyword evidence="6" id="KW-0631">Potassium channel</keyword>
<feature type="transmembrane region" description="Helical" evidence="14">
    <location>
        <begin position="267"/>
        <end position="287"/>
    </location>
</feature>
<keyword evidence="3" id="KW-0633">Potassium transport</keyword>
<evidence type="ECO:0000259" key="15">
    <source>
        <dbReference type="PROSITE" id="PS50042"/>
    </source>
</evidence>
<dbReference type="FunFam" id="1.10.1200.260:FF:000003">
    <property type="entry name" value="Potassium voltage-gated channel subfamily H member 1"/>
    <property type="match status" value="1"/>
</dbReference>
<keyword evidence="9 14" id="KW-1133">Transmembrane helix</keyword>
<evidence type="ECO:0000256" key="13">
    <source>
        <dbReference type="SAM" id="MobiDB-lite"/>
    </source>
</evidence>
<dbReference type="GO" id="GO:0042391">
    <property type="term" value="P:regulation of membrane potential"/>
    <property type="evidence" value="ECO:0007669"/>
    <property type="project" value="TreeGrafter"/>
</dbReference>
<feature type="transmembrane region" description="Helical" evidence="14">
    <location>
        <begin position="238"/>
        <end position="260"/>
    </location>
</feature>
<reference evidence="16" key="2">
    <citation type="submission" date="2020-06" db="EMBL/GenBank/DDBJ databases">
        <authorList>
            <person name="Sheffer M."/>
        </authorList>
    </citation>
    <scope>NUCLEOTIDE SEQUENCE</scope>
</reference>
<evidence type="ECO:0000256" key="8">
    <source>
        <dbReference type="ARBA" id="ARBA00022958"/>
    </source>
</evidence>
<dbReference type="InterPro" id="IPR005821">
    <property type="entry name" value="Ion_trans_dom"/>
</dbReference>
<feature type="transmembrane region" description="Helical" evidence="14">
    <location>
        <begin position="33"/>
        <end position="51"/>
    </location>
</feature>
<evidence type="ECO:0000256" key="9">
    <source>
        <dbReference type="ARBA" id="ARBA00022989"/>
    </source>
</evidence>
<dbReference type="PANTHER" id="PTHR10217:SF435">
    <property type="entry name" value="POTASSIUM VOLTAGE-GATED CHANNEL PROTEIN EAG"/>
    <property type="match status" value="1"/>
</dbReference>
<proteinExistence type="predicted"/>
<keyword evidence="17" id="KW-1185">Reference proteome</keyword>
<feature type="transmembrane region" description="Helical" evidence="14">
    <location>
        <begin position="165"/>
        <end position="189"/>
    </location>
</feature>
<evidence type="ECO:0000256" key="7">
    <source>
        <dbReference type="ARBA" id="ARBA00022882"/>
    </source>
</evidence>
<dbReference type="InterPro" id="IPR050818">
    <property type="entry name" value="KCNH_animal-type"/>
</dbReference>
<evidence type="ECO:0000313" key="16">
    <source>
        <dbReference type="EMBL" id="KAF8785951.1"/>
    </source>
</evidence>
<dbReference type="SMART" id="SM00100">
    <property type="entry name" value="cNMP"/>
    <property type="match status" value="1"/>
</dbReference>
<evidence type="ECO:0000256" key="14">
    <source>
        <dbReference type="SAM" id="Phobius"/>
    </source>
</evidence>
<keyword evidence="11 14" id="KW-0472">Membrane</keyword>
<feature type="compositionally biased region" description="Basic and acidic residues" evidence="13">
    <location>
        <begin position="699"/>
        <end position="719"/>
    </location>
</feature>
<evidence type="ECO:0000256" key="3">
    <source>
        <dbReference type="ARBA" id="ARBA00022538"/>
    </source>
</evidence>
<accession>A0A8T0F531</accession>
<dbReference type="Pfam" id="PF00027">
    <property type="entry name" value="cNMP_binding"/>
    <property type="match status" value="1"/>
</dbReference>
<sequence length="743" mass="84961">MISLNSEVLPQYRQEAPKTPPHILLHYCAFKAIWDWVILCLTFYTAIMVPYNVAFKNKTSEDVSLLVLDSIVDVIFFIDIVLNFHTTFVGPGGEVVSDPKIIRMNYLKSWFIIDLLSCLPYDVFNAFDHEEDQGIGSLFSALKVVRLLRLGRVVRKLDRYLEYGAAMLILLLCFYMLVAHWLACIFYSIGRSDAENGVSYSWLWKLGNVTQQQFNFSRILNKDVVKYELIGGPPRGTMYITALYFTMTCMTSVGFGNVAAETDNEKVFTICMMIIGALLYATIFGHVTTIIQQMTSATARYHEMLNNVREFMKLHEVPKALSERVMDYVVSTWAMTKGIDTNKVLSYCPKDMTADICVHLNRKVFNEHPAFRLASDGCLRALAMYFTMEHSAPGDLLYHTGESIDTLCFVVTGSLEVIQDDEVVAILGKGDVFGDAFWKEPTIGQSCANVRGLTYCDLHSIKRDKLLEVLNFYHAFANSFARNLLLTYNLRHRLIFRKVADVKRERELAERRKNEPLQELSQDHLVRKIFSKFRRNGSCENRALSSDLERGPITETTENRVRIAQVNESGGMKCPTRWTVTTDPGDDKENAHSENVSQVVKKDVQKTGNRSVSKWSRVLAKEPTIEEECSPHSEGESSPEYQKILANLVDLRVDLKLEMQRLNTKICRVDEQIGQLIRLVKPQRNEKMPHALLGLRAPEPQRSKSLTRKDSLPKRRPKDAVRAMLENEIYEQDKDDVEKSKMQ</sequence>
<dbReference type="PRINTS" id="PR01463">
    <property type="entry name" value="EAGCHANLFMLY"/>
</dbReference>
<comment type="caution">
    <text evidence="16">The sequence shown here is derived from an EMBL/GenBank/DDBJ whole genome shotgun (WGS) entry which is preliminary data.</text>
</comment>
<dbReference type="GO" id="GO:0008076">
    <property type="term" value="C:voltage-gated potassium channel complex"/>
    <property type="evidence" value="ECO:0007669"/>
    <property type="project" value="TreeGrafter"/>
</dbReference>
<keyword evidence="2" id="KW-0813">Transport</keyword>
<protein>
    <submittedName>
        <fullName evidence="16">Potassium voltage-gated channel protein eag like protein</fullName>
    </submittedName>
</protein>
<evidence type="ECO:0000256" key="11">
    <source>
        <dbReference type="ARBA" id="ARBA00023136"/>
    </source>
</evidence>
<evidence type="ECO:0000256" key="4">
    <source>
        <dbReference type="ARBA" id="ARBA00022553"/>
    </source>
</evidence>
<organism evidence="16 17">
    <name type="scientific">Argiope bruennichi</name>
    <name type="common">Wasp spider</name>
    <name type="synonym">Aranea bruennichi</name>
    <dbReference type="NCBI Taxonomy" id="94029"/>
    <lineage>
        <taxon>Eukaryota</taxon>
        <taxon>Metazoa</taxon>
        <taxon>Ecdysozoa</taxon>
        <taxon>Arthropoda</taxon>
        <taxon>Chelicerata</taxon>
        <taxon>Arachnida</taxon>
        <taxon>Araneae</taxon>
        <taxon>Araneomorphae</taxon>
        <taxon>Entelegynae</taxon>
        <taxon>Araneoidea</taxon>
        <taxon>Araneidae</taxon>
        <taxon>Argiope</taxon>
    </lineage>
</organism>
<dbReference type="InterPro" id="IPR003949">
    <property type="entry name" value="K_chnl_volt-dep_EAG"/>
</dbReference>
<comment type="subcellular location">
    <subcellularLocation>
        <location evidence="1">Membrane</location>
        <topology evidence="1">Multi-pass membrane protein</topology>
    </subcellularLocation>
</comment>
<evidence type="ECO:0000256" key="6">
    <source>
        <dbReference type="ARBA" id="ARBA00022826"/>
    </source>
</evidence>
<evidence type="ECO:0000256" key="10">
    <source>
        <dbReference type="ARBA" id="ARBA00023065"/>
    </source>
</evidence>
<dbReference type="SUPFAM" id="SSF81324">
    <property type="entry name" value="Voltage-gated potassium channels"/>
    <property type="match status" value="1"/>
</dbReference>
<dbReference type="PRINTS" id="PR01464">
    <property type="entry name" value="EAGCHANNEL"/>
</dbReference>
<dbReference type="InterPro" id="IPR014710">
    <property type="entry name" value="RmlC-like_jellyroll"/>
</dbReference>
<dbReference type="Proteomes" id="UP000807504">
    <property type="component" value="Unassembled WGS sequence"/>
</dbReference>
<dbReference type="InterPro" id="IPR018490">
    <property type="entry name" value="cNMP-bd_dom_sf"/>
</dbReference>
<dbReference type="InterPro" id="IPR000595">
    <property type="entry name" value="cNMP-bd_dom"/>
</dbReference>
<dbReference type="SUPFAM" id="SSF51206">
    <property type="entry name" value="cAMP-binding domain-like"/>
    <property type="match status" value="1"/>
</dbReference>
<dbReference type="Gene3D" id="1.10.1200.260">
    <property type="match status" value="1"/>
</dbReference>
<reference evidence="16" key="1">
    <citation type="journal article" date="2020" name="bioRxiv">
        <title>Chromosome-level reference genome of the European wasp spider Argiope bruennichi: a resource for studies on range expansion and evolutionary adaptation.</title>
        <authorList>
            <person name="Sheffer M.M."/>
            <person name="Hoppe A."/>
            <person name="Krehenwinkel H."/>
            <person name="Uhl G."/>
            <person name="Kuss A.W."/>
            <person name="Jensen L."/>
            <person name="Jensen C."/>
            <person name="Gillespie R.G."/>
            <person name="Hoff K.J."/>
            <person name="Prost S."/>
        </authorList>
    </citation>
    <scope>NUCLEOTIDE SEQUENCE</scope>
</reference>
<name>A0A8T0F531_ARGBR</name>
<evidence type="ECO:0000256" key="12">
    <source>
        <dbReference type="ARBA" id="ARBA00023303"/>
    </source>
</evidence>
<dbReference type="Gene3D" id="2.60.120.10">
    <property type="entry name" value="Jelly Rolls"/>
    <property type="match status" value="1"/>
</dbReference>
<dbReference type="AlphaFoldDB" id="A0A8T0F531"/>
<keyword evidence="12" id="KW-0407">Ion channel</keyword>
<gene>
    <name evidence="16" type="ORF">HNY73_011434</name>
</gene>
<feature type="region of interest" description="Disordered" evidence="13">
    <location>
        <begin position="696"/>
        <end position="719"/>
    </location>
</feature>
<dbReference type="Gene3D" id="1.10.287.70">
    <property type="match status" value="1"/>
</dbReference>
<evidence type="ECO:0000256" key="5">
    <source>
        <dbReference type="ARBA" id="ARBA00022692"/>
    </source>
</evidence>
<dbReference type="EMBL" id="JABXBU010000030">
    <property type="protein sequence ID" value="KAF8785951.1"/>
    <property type="molecule type" value="Genomic_DNA"/>
</dbReference>
<evidence type="ECO:0000256" key="2">
    <source>
        <dbReference type="ARBA" id="ARBA00022448"/>
    </source>
</evidence>
<evidence type="ECO:0000313" key="17">
    <source>
        <dbReference type="Proteomes" id="UP000807504"/>
    </source>
</evidence>
<keyword evidence="5 14" id="KW-0812">Transmembrane</keyword>
<dbReference type="GO" id="GO:0005249">
    <property type="term" value="F:voltage-gated potassium channel activity"/>
    <property type="evidence" value="ECO:0007669"/>
    <property type="project" value="InterPro"/>
</dbReference>
<dbReference type="FunFam" id="2.60.120.10:FF:000009">
    <property type="entry name" value="Potassium voltage-gated channel subfamily H member 1"/>
    <property type="match status" value="1"/>
</dbReference>